<proteinExistence type="predicted"/>
<keyword evidence="3" id="KW-1185">Reference proteome</keyword>
<gene>
    <name evidence="2" type="ORF">BQ8482_180412</name>
</gene>
<sequence length="68" mass="7866">MVQLKARFDIAPDTLVSGAWFPLAPLVTPLFPFWPIPPIFGAWPNFLIKKRRRRRVKIVLRRPTGAAR</sequence>
<keyword evidence="1" id="KW-0812">Transmembrane</keyword>
<accession>A0A2P9AJ62</accession>
<feature type="transmembrane region" description="Helical" evidence="1">
    <location>
        <begin position="30"/>
        <end position="48"/>
    </location>
</feature>
<dbReference type="AlphaFoldDB" id="A0A2P9AJ62"/>
<dbReference type="Proteomes" id="UP000245698">
    <property type="component" value="Unassembled WGS sequence"/>
</dbReference>
<organism evidence="2 3">
    <name type="scientific">Mesorhizobium delmotii</name>
    <dbReference type="NCBI Taxonomy" id="1631247"/>
    <lineage>
        <taxon>Bacteria</taxon>
        <taxon>Pseudomonadati</taxon>
        <taxon>Pseudomonadota</taxon>
        <taxon>Alphaproteobacteria</taxon>
        <taxon>Hyphomicrobiales</taxon>
        <taxon>Phyllobacteriaceae</taxon>
        <taxon>Mesorhizobium</taxon>
    </lineage>
</organism>
<evidence type="ECO:0000256" key="1">
    <source>
        <dbReference type="SAM" id="Phobius"/>
    </source>
</evidence>
<dbReference type="EMBL" id="FUIG01000024">
    <property type="protein sequence ID" value="SJM31184.1"/>
    <property type="molecule type" value="Genomic_DNA"/>
</dbReference>
<name>A0A2P9AJ62_9HYPH</name>
<evidence type="ECO:0000313" key="2">
    <source>
        <dbReference type="EMBL" id="SJM31184.1"/>
    </source>
</evidence>
<keyword evidence="1" id="KW-0472">Membrane</keyword>
<reference evidence="3" key="1">
    <citation type="submission" date="2016-12" db="EMBL/GenBank/DDBJ databases">
        <authorList>
            <person name="Brunel B."/>
        </authorList>
    </citation>
    <scope>NUCLEOTIDE SEQUENCE [LARGE SCALE GENOMIC DNA]</scope>
</reference>
<protein>
    <submittedName>
        <fullName evidence="2">Uncharacterized protein</fullName>
    </submittedName>
</protein>
<keyword evidence="1" id="KW-1133">Transmembrane helix</keyword>
<evidence type="ECO:0000313" key="3">
    <source>
        <dbReference type="Proteomes" id="UP000245698"/>
    </source>
</evidence>